<feature type="domain" description="Metallo-beta-lactamase" evidence="1">
    <location>
        <begin position="18"/>
        <end position="221"/>
    </location>
</feature>
<evidence type="ECO:0000259" key="1">
    <source>
        <dbReference type="SMART" id="SM00849"/>
    </source>
</evidence>
<dbReference type="SUPFAM" id="SSF56281">
    <property type="entry name" value="Metallo-hydrolase/oxidoreductase"/>
    <property type="match status" value="1"/>
</dbReference>
<dbReference type="PANTHER" id="PTHR46018:SF4">
    <property type="entry name" value="METALLO-HYDROLASE YHFI-RELATED"/>
    <property type="match status" value="1"/>
</dbReference>
<dbReference type="RefSeq" id="WP_204842038.1">
    <property type="nucleotide sequence ID" value="NZ_JAFBCL010000001.1"/>
</dbReference>
<keyword evidence="5" id="KW-1185">Reference proteome</keyword>
<dbReference type="Proteomes" id="UP001195724">
    <property type="component" value="Unassembled WGS sequence"/>
</dbReference>
<dbReference type="EMBL" id="CP072788">
    <property type="protein sequence ID" value="QTR05091.1"/>
    <property type="molecule type" value="Genomic_DNA"/>
</dbReference>
<dbReference type="InterPro" id="IPR036866">
    <property type="entry name" value="RibonucZ/Hydroxyglut_hydro"/>
</dbReference>
<organism evidence="3 4">
    <name type="scientific">Saccharothrix algeriensis</name>
    <dbReference type="NCBI Taxonomy" id="173560"/>
    <lineage>
        <taxon>Bacteria</taxon>
        <taxon>Bacillati</taxon>
        <taxon>Actinomycetota</taxon>
        <taxon>Actinomycetes</taxon>
        <taxon>Pseudonocardiales</taxon>
        <taxon>Pseudonocardiaceae</taxon>
        <taxon>Saccharothrix</taxon>
    </lineage>
</organism>
<dbReference type="Gene3D" id="3.60.15.10">
    <property type="entry name" value="Ribonuclease Z/Hydroxyacylglutathione hydrolase-like"/>
    <property type="match status" value="1"/>
</dbReference>
<evidence type="ECO:0000313" key="4">
    <source>
        <dbReference type="Proteomes" id="UP000671828"/>
    </source>
</evidence>
<reference evidence="3" key="2">
    <citation type="submission" date="2021-04" db="EMBL/GenBank/DDBJ databases">
        <title>Saccharothrix algeriensis WGS.</title>
        <authorList>
            <person name="Stuskova K."/>
            <person name="Hakalova E."/>
            <person name="Tebbal A.B."/>
            <person name="Eichmeier A."/>
        </authorList>
    </citation>
    <scope>NUCLEOTIDE SEQUENCE</scope>
    <source>
        <strain evidence="3">NRRL B-24137</strain>
    </source>
</reference>
<protein>
    <submittedName>
        <fullName evidence="3">MBL fold metallo-hydrolase</fullName>
    </submittedName>
    <submittedName>
        <fullName evidence="2">Ribonuclease BN (tRNA processing enzyme)</fullName>
    </submittedName>
</protein>
<dbReference type="CDD" id="cd07716">
    <property type="entry name" value="RNaseZ_short-form-like_MBL-fold"/>
    <property type="match status" value="1"/>
</dbReference>
<proteinExistence type="predicted"/>
<dbReference type="Pfam" id="PF12706">
    <property type="entry name" value="Lactamase_B_2"/>
    <property type="match status" value="1"/>
</dbReference>
<dbReference type="PANTHER" id="PTHR46018">
    <property type="entry name" value="ZINC PHOSPHODIESTERASE ELAC PROTEIN 1"/>
    <property type="match status" value="1"/>
</dbReference>
<dbReference type="GO" id="GO:0042781">
    <property type="term" value="F:3'-tRNA processing endoribonuclease activity"/>
    <property type="evidence" value="ECO:0007669"/>
    <property type="project" value="TreeGrafter"/>
</dbReference>
<gene>
    <name evidence="3" type="ORF">J7S33_10480</name>
    <name evidence="2" type="ORF">JOE68_002035</name>
</gene>
<sequence length="260" mass="27048">MQLTVLGCSGSAPGPDLPTSGYLVEAAGVRIAVELGGGVLGPLQRRCDPFDLDAVLLSHLHLDHCADFSALTTYLRAHPSPPAAFDRLRVLAPSHAPSRLAAAHAASEEELAELRLEDTFDFVPLAAGRFAVGPVTVDVAPVRHICEAYAFRISHGGVSLVFSGDTVPCPELVGLARGADLLLADAAWREQAGRADYLHMSGRESSAVAAEAGVGRLVLTHVLPWSDREGVLADAAEAFAGPVSLAEPGAVYVVQPAPIG</sequence>
<evidence type="ECO:0000313" key="3">
    <source>
        <dbReference type="EMBL" id="QTR05091.1"/>
    </source>
</evidence>
<dbReference type="InterPro" id="IPR001279">
    <property type="entry name" value="Metallo-B-lactamas"/>
</dbReference>
<evidence type="ECO:0000313" key="5">
    <source>
        <dbReference type="Proteomes" id="UP001195724"/>
    </source>
</evidence>
<accession>A0A8T8I3B1</accession>
<dbReference type="Proteomes" id="UP000671828">
    <property type="component" value="Chromosome"/>
</dbReference>
<name>A0A8T8I3B1_9PSEU</name>
<dbReference type="AlphaFoldDB" id="A0A8T8I3B1"/>
<reference evidence="2 5" key="1">
    <citation type="submission" date="2021-01" db="EMBL/GenBank/DDBJ databases">
        <title>Sequencing the genomes of 1000 actinobacteria strains.</title>
        <authorList>
            <person name="Klenk H.-P."/>
        </authorList>
    </citation>
    <scope>NUCLEOTIDE SEQUENCE [LARGE SCALE GENOMIC DNA]</scope>
    <source>
        <strain evidence="2 5">DSM 44581</strain>
    </source>
</reference>
<dbReference type="SMART" id="SM00849">
    <property type="entry name" value="Lactamase_B"/>
    <property type="match status" value="1"/>
</dbReference>
<evidence type="ECO:0000313" key="2">
    <source>
        <dbReference type="EMBL" id="MBM7811170.1"/>
    </source>
</evidence>
<dbReference type="EMBL" id="JAFBCL010000001">
    <property type="protein sequence ID" value="MBM7811170.1"/>
    <property type="molecule type" value="Genomic_DNA"/>
</dbReference>